<dbReference type="OrthoDB" id="5559863at2759"/>
<organism evidence="1 2">
    <name type="scientific">Coemansia javaensis</name>
    <dbReference type="NCBI Taxonomy" id="2761396"/>
    <lineage>
        <taxon>Eukaryota</taxon>
        <taxon>Fungi</taxon>
        <taxon>Fungi incertae sedis</taxon>
        <taxon>Zoopagomycota</taxon>
        <taxon>Kickxellomycotina</taxon>
        <taxon>Kickxellomycetes</taxon>
        <taxon>Kickxellales</taxon>
        <taxon>Kickxellaceae</taxon>
        <taxon>Coemansia</taxon>
    </lineage>
</organism>
<reference evidence="1" key="1">
    <citation type="submission" date="2022-07" db="EMBL/GenBank/DDBJ databases">
        <title>Phylogenomic reconstructions and comparative analyses of Kickxellomycotina fungi.</title>
        <authorList>
            <person name="Reynolds N.K."/>
            <person name="Stajich J.E."/>
            <person name="Barry K."/>
            <person name="Grigoriev I.V."/>
            <person name="Crous P."/>
            <person name="Smith M.E."/>
        </authorList>
    </citation>
    <scope>NUCLEOTIDE SEQUENCE</scope>
    <source>
        <strain evidence="1">NBRC 105414</strain>
    </source>
</reference>
<gene>
    <name evidence="1" type="ORF">H4R18_001623</name>
</gene>
<proteinExistence type="predicted"/>
<dbReference type="AlphaFoldDB" id="A0A9W8HK18"/>
<comment type="caution">
    <text evidence="1">The sequence shown here is derived from an EMBL/GenBank/DDBJ whole genome shotgun (WGS) entry which is preliminary data.</text>
</comment>
<keyword evidence="2" id="KW-1185">Reference proteome</keyword>
<evidence type="ECO:0000313" key="1">
    <source>
        <dbReference type="EMBL" id="KAJ2783570.1"/>
    </source>
</evidence>
<sequence length="518" mass="55359">MDIHGVPDDVLILVLQASRSLASSARRAFKDDLRLLSVCRRWRQLGTRMVYDHLFIRHTEAPKGHAETATNLGLIALNGCAGAVKWAEISIGFSSTPLGGLAGAVDAMRRAGNAWRALRSLRLGLHPAAGGNAAESDDGGGGDSDGDARAAALACYSTMPRLRQLHIAGSDKWAPARPLCEHLAGVYADQLQQFSCLRPLSLPQGRAFAQLQDASVSHGPGLPRMCPGSLRRLAVTGAPADHSWAAFGAEPETTFPGLRVLRLDYTTARAPSRTEGGSVGRRRQRLHLPVLRVLKVVCPARACPALDYAVLPASMDSVSIRATAAVFRSIAGMRLPAVRRLMLAVVGGPDGEDVFPSINRILAGARASKTKALHVESSALPVSAEAIECADLTRLYVAAPTGVGTMLQLVQRLPSLTHIGFSYLELPRAYAGIGIPGPGERCPVEPFGTRLEQFDVRIRGSARSSELFVPVAKFLLLKIPTLATFLASNVPRDPLVVFIGEYSAQYPHLGKVAIEPRE</sequence>
<accession>A0A9W8HK18</accession>
<dbReference type="EMBL" id="JANBUL010000044">
    <property type="protein sequence ID" value="KAJ2783570.1"/>
    <property type="molecule type" value="Genomic_DNA"/>
</dbReference>
<name>A0A9W8HK18_9FUNG</name>
<evidence type="ECO:0000313" key="2">
    <source>
        <dbReference type="Proteomes" id="UP001140217"/>
    </source>
</evidence>
<protein>
    <submittedName>
        <fullName evidence="1">Uncharacterized protein</fullName>
    </submittedName>
</protein>
<dbReference type="Proteomes" id="UP001140217">
    <property type="component" value="Unassembled WGS sequence"/>
</dbReference>